<gene>
    <name evidence="1" type="ORF">HZA66_01085</name>
</gene>
<dbReference type="Proteomes" id="UP000782519">
    <property type="component" value="Unassembled WGS sequence"/>
</dbReference>
<evidence type="ECO:0000313" key="1">
    <source>
        <dbReference type="EMBL" id="MBI5128010.1"/>
    </source>
</evidence>
<dbReference type="AlphaFoldDB" id="A0A933RTJ0"/>
<evidence type="ECO:0000313" key="2">
    <source>
        <dbReference type="Proteomes" id="UP000782519"/>
    </source>
</evidence>
<accession>A0A933RTJ0</accession>
<sequence>MRTAAINEALERTLTRERLGKYLEAAGQDLDAAIGLYEKNTRLSEAFYSPLQCLEICLRNCLSRELSIRYGDEWFRNRSVPLNTGSQQMIFDAIEELQRDRREVLPGKVIAELKFSFWVGLLGPQYDATLWRLCLYKAFLAGGGKPRRAVHSRFNALRRFRNRIAHHEPIFHRDTTATHAEIIEAIGWMCRHTAAWAEQQSRVPDVV</sequence>
<dbReference type="EMBL" id="JACRJB010000004">
    <property type="protein sequence ID" value="MBI5128010.1"/>
    <property type="molecule type" value="Genomic_DNA"/>
</dbReference>
<name>A0A933RTJ0_RHOPL</name>
<proteinExistence type="predicted"/>
<protein>
    <submittedName>
        <fullName evidence="1">Abi family protein</fullName>
    </submittedName>
</protein>
<reference evidence="1" key="1">
    <citation type="submission" date="2020-07" db="EMBL/GenBank/DDBJ databases">
        <title>Huge and variable diversity of episymbiotic CPR bacteria and DPANN archaea in groundwater ecosystems.</title>
        <authorList>
            <person name="He C.Y."/>
            <person name="Keren R."/>
            <person name="Whittaker M."/>
            <person name="Farag I.F."/>
            <person name="Doudna J."/>
            <person name="Cate J.H.D."/>
            <person name="Banfield J.F."/>
        </authorList>
    </citation>
    <scope>NUCLEOTIDE SEQUENCE</scope>
    <source>
        <strain evidence="1">NC_groundwater_1818_Pr3_B-0.1um_66_35</strain>
    </source>
</reference>
<comment type="caution">
    <text evidence="1">The sequence shown here is derived from an EMBL/GenBank/DDBJ whole genome shotgun (WGS) entry which is preliminary data.</text>
</comment>
<organism evidence="1 2">
    <name type="scientific">Rhodopseudomonas palustris</name>
    <dbReference type="NCBI Taxonomy" id="1076"/>
    <lineage>
        <taxon>Bacteria</taxon>
        <taxon>Pseudomonadati</taxon>
        <taxon>Pseudomonadota</taxon>
        <taxon>Alphaproteobacteria</taxon>
        <taxon>Hyphomicrobiales</taxon>
        <taxon>Nitrobacteraceae</taxon>
        <taxon>Rhodopseudomonas</taxon>
    </lineage>
</organism>